<sequence length="190" mass="23185">MVFIKNIRKKSIIKKQEFHENFLSIIGDILKDEDFIALKKHRHHLFFNRYEHLINASRIAYKLSKWFNADIHSCTLAWILHDFHNTRIKWYLHWVLAAENAIKKFNINEKVALLIKSHMYPFGRSKVERFKWIDFWIVKAADFWSMCYEIWYSILFLSFKWKNKIKLQKNRLLIEILLTTEENVLLDKQA</sequence>
<reference evidence="1" key="1">
    <citation type="journal article" date="2012" name="Science">
        <title>Fermentation, hydrogen, and sulfur metabolism in multiple uncultivated bacterial phyla.</title>
        <authorList>
            <person name="Wrighton K.C."/>
            <person name="Thomas B.C."/>
            <person name="Sharon I."/>
            <person name="Miller C.S."/>
            <person name="Castelle C.J."/>
            <person name="VerBerkmoes N.C."/>
            <person name="Wilkins M.J."/>
            <person name="Hettich R.L."/>
            <person name="Lipton M.S."/>
            <person name="Williams K.H."/>
            <person name="Long P.E."/>
            <person name="Banfield J.F."/>
        </authorList>
    </citation>
    <scope>NUCLEOTIDE SEQUENCE [LARGE SCALE GENOMIC DNA]</scope>
</reference>
<accession>K2FXA1</accession>
<evidence type="ECO:0000313" key="1">
    <source>
        <dbReference type="EMBL" id="EKE27573.1"/>
    </source>
</evidence>
<name>K2FXA1_9BACT</name>
<protein>
    <recommendedName>
        <fullName evidence="2">HD domain-containing protein</fullName>
    </recommendedName>
</protein>
<dbReference type="AlphaFoldDB" id="K2FXA1"/>
<dbReference type="SUPFAM" id="SSF109604">
    <property type="entry name" value="HD-domain/PDEase-like"/>
    <property type="match status" value="1"/>
</dbReference>
<organism evidence="1">
    <name type="scientific">uncultured bacterium</name>
    <name type="common">gcode 4</name>
    <dbReference type="NCBI Taxonomy" id="1234023"/>
    <lineage>
        <taxon>Bacteria</taxon>
        <taxon>environmental samples</taxon>
    </lineage>
</organism>
<comment type="caution">
    <text evidence="1">The sequence shown here is derived from an EMBL/GenBank/DDBJ whole genome shotgun (WGS) entry which is preliminary data.</text>
</comment>
<evidence type="ECO:0008006" key="2">
    <source>
        <dbReference type="Google" id="ProtNLM"/>
    </source>
</evidence>
<gene>
    <name evidence="1" type="ORF">ACD_3C00191G0004</name>
</gene>
<dbReference type="EMBL" id="AMFJ01000465">
    <property type="protein sequence ID" value="EKE27573.1"/>
    <property type="molecule type" value="Genomic_DNA"/>
</dbReference>
<proteinExistence type="predicted"/>